<gene>
    <name evidence="2" type="ORF">UV8b_01306</name>
</gene>
<evidence type="ECO:0000256" key="1">
    <source>
        <dbReference type="SAM" id="MobiDB-lite"/>
    </source>
</evidence>
<dbReference type="AlphaFoldDB" id="A0A8E5HKC9"/>
<organism evidence="2 3">
    <name type="scientific">Ustilaginoidea virens</name>
    <name type="common">Rice false smut fungus</name>
    <name type="synonym">Villosiclava virens</name>
    <dbReference type="NCBI Taxonomy" id="1159556"/>
    <lineage>
        <taxon>Eukaryota</taxon>
        <taxon>Fungi</taxon>
        <taxon>Dikarya</taxon>
        <taxon>Ascomycota</taxon>
        <taxon>Pezizomycotina</taxon>
        <taxon>Sordariomycetes</taxon>
        <taxon>Hypocreomycetidae</taxon>
        <taxon>Hypocreales</taxon>
        <taxon>Clavicipitaceae</taxon>
        <taxon>Ustilaginoidea</taxon>
    </lineage>
</organism>
<accession>A0A8E5HKC9</accession>
<name>A0A8E5HKC9_USTVR</name>
<dbReference type="Proteomes" id="UP000027002">
    <property type="component" value="Chromosome 1"/>
</dbReference>
<keyword evidence="3" id="KW-1185">Reference proteome</keyword>
<sequence length="76" mass="8078">MPAPMWPAIVSASPGLRKRLRARPRLAWLVALCAVGRCAVGRCAVALLRCCAVAAGGGRNRKPTIHPSTRAINHQP</sequence>
<protein>
    <submittedName>
        <fullName evidence="2">Uncharacterized protein</fullName>
    </submittedName>
</protein>
<evidence type="ECO:0000313" key="2">
    <source>
        <dbReference type="EMBL" id="QUC17065.1"/>
    </source>
</evidence>
<dbReference type="KEGG" id="uvi:66062084"/>
<dbReference type="RefSeq" id="XP_042994738.1">
    <property type="nucleotide sequence ID" value="XM_043138804.1"/>
</dbReference>
<reference evidence="2" key="1">
    <citation type="submission" date="2020-03" db="EMBL/GenBank/DDBJ databases">
        <title>A mixture of massive structural variations and highly conserved coding sequences in Ustilaginoidea virens genome.</title>
        <authorList>
            <person name="Zhang K."/>
            <person name="Zhao Z."/>
            <person name="Zhang Z."/>
            <person name="Li Y."/>
            <person name="Hsiang T."/>
            <person name="Sun W."/>
        </authorList>
    </citation>
    <scope>NUCLEOTIDE SEQUENCE</scope>
    <source>
        <strain evidence="2">UV-8b</strain>
    </source>
</reference>
<dbReference type="GeneID" id="66062084"/>
<feature type="region of interest" description="Disordered" evidence="1">
    <location>
        <begin position="57"/>
        <end position="76"/>
    </location>
</feature>
<proteinExistence type="predicted"/>
<evidence type="ECO:0000313" key="3">
    <source>
        <dbReference type="Proteomes" id="UP000027002"/>
    </source>
</evidence>
<feature type="compositionally biased region" description="Polar residues" evidence="1">
    <location>
        <begin position="66"/>
        <end position="76"/>
    </location>
</feature>
<dbReference type="EMBL" id="CP072753">
    <property type="protein sequence ID" value="QUC17065.1"/>
    <property type="molecule type" value="Genomic_DNA"/>
</dbReference>